<sequence>MATPPSSSGPPPSQDFDHTSSSPLSSPLSLDRSTLPSESHTSNMATSARDASALDTTKSSQRGFPFLSLPPEIRNMIYHYLFAAVRDGTCWRIYADRYGTRLKGLRRTCRLCRSGQTHTTCYAEYEAVKDMFSAFHISGYPTRPALLQTCSTILNEALHPSLASMHISITCYHMAVERRFRELKLLLTSIRYPTEACLSVFTYNYCGDIYGSDDDIRDFSQLINRAGLRVGHLILCVVPHRGYQNLARQLIAILDDLDHKPAKVEWVTDSSPQYENHRVEFNGAAARWLVKLHEAKATSTNARLPLLRDSFPRLFG</sequence>
<reference evidence="2 3" key="1">
    <citation type="journal article" date="2014" name="BMC Genomics">
        <title>Genome sequencing of four Aureobasidium pullulans varieties: biotechnological potential, stress tolerance, and description of new species.</title>
        <authorList>
            <person name="Gostin Ar C."/>
            <person name="Ohm R.A."/>
            <person name="Kogej T."/>
            <person name="Sonjak S."/>
            <person name="Turk M."/>
            <person name="Zajc J."/>
            <person name="Zalar P."/>
            <person name="Grube M."/>
            <person name="Sun H."/>
            <person name="Han J."/>
            <person name="Sharma A."/>
            <person name="Chiniquy J."/>
            <person name="Ngan C.Y."/>
            <person name="Lipzen A."/>
            <person name="Barry K."/>
            <person name="Grigoriev I.V."/>
            <person name="Gunde-Cimerman N."/>
        </authorList>
    </citation>
    <scope>NUCLEOTIDE SEQUENCE [LARGE SCALE GENOMIC DNA]</scope>
    <source>
        <strain evidence="2 3">CBS 147.97</strain>
    </source>
</reference>
<organism evidence="2 3">
    <name type="scientific">Aureobasidium namibiae CBS 147.97</name>
    <dbReference type="NCBI Taxonomy" id="1043004"/>
    <lineage>
        <taxon>Eukaryota</taxon>
        <taxon>Fungi</taxon>
        <taxon>Dikarya</taxon>
        <taxon>Ascomycota</taxon>
        <taxon>Pezizomycotina</taxon>
        <taxon>Dothideomycetes</taxon>
        <taxon>Dothideomycetidae</taxon>
        <taxon>Dothideales</taxon>
        <taxon>Saccotheciaceae</taxon>
        <taxon>Aureobasidium</taxon>
    </lineage>
</organism>
<evidence type="ECO:0000313" key="3">
    <source>
        <dbReference type="Proteomes" id="UP000027730"/>
    </source>
</evidence>
<accession>A0A074WIL1</accession>
<feature type="region of interest" description="Disordered" evidence="1">
    <location>
        <begin position="1"/>
        <end position="56"/>
    </location>
</feature>
<dbReference type="GeneID" id="25412243"/>
<dbReference type="AlphaFoldDB" id="A0A074WIL1"/>
<evidence type="ECO:0000256" key="1">
    <source>
        <dbReference type="SAM" id="MobiDB-lite"/>
    </source>
</evidence>
<evidence type="ECO:0000313" key="2">
    <source>
        <dbReference type="EMBL" id="KEQ69612.1"/>
    </source>
</evidence>
<dbReference type="EMBL" id="KL584721">
    <property type="protein sequence ID" value="KEQ69612.1"/>
    <property type="molecule type" value="Genomic_DNA"/>
</dbReference>
<protein>
    <submittedName>
        <fullName evidence="2">Uncharacterized protein</fullName>
    </submittedName>
</protein>
<proteinExistence type="predicted"/>
<dbReference type="Proteomes" id="UP000027730">
    <property type="component" value="Unassembled WGS sequence"/>
</dbReference>
<keyword evidence="3" id="KW-1185">Reference proteome</keyword>
<gene>
    <name evidence="2" type="ORF">M436DRAFT_56018</name>
</gene>
<feature type="compositionally biased region" description="Low complexity" evidence="1">
    <location>
        <begin position="20"/>
        <end position="37"/>
    </location>
</feature>
<dbReference type="HOGENOM" id="CLU_879928_0_0_1"/>
<dbReference type="RefSeq" id="XP_013423694.1">
    <property type="nucleotide sequence ID" value="XM_013568240.1"/>
</dbReference>
<name>A0A074WIL1_9PEZI</name>
<dbReference type="OrthoDB" id="62952at2759"/>